<evidence type="ECO:0000256" key="1">
    <source>
        <dbReference type="SAM" id="MobiDB-lite"/>
    </source>
</evidence>
<evidence type="ECO:0000313" key="2">
    <source>
        <dbReference type="EMBL" id="KAF1932478.1"/>
    </source>
</evidence>
<feature type="region of interest" description="Disordered" evidence="1">
    <location>
        <begin position="1"/>
        <end position="104"/>
    </location>
</feature>
<keyword evidence="3" id="KW-1185">Reference proteome</keyword>
<reference evidence="2" key="1">
    <citation type="journal article" date="2020" name="Stud. Mycol.">
        <title>101 Dothideomycetes genomes: a test case for predicting lifestyles and emergence of pathogens.</title>
        <authorList>
            <person name="Haridas S."/>
            <person name="Albert R."/>
            <person name="Binder M."/>
            <person name="Bloem J."/>
            <person name="Labutti K."/>
            <person name="Salamov A."/>
            <person name="Andreopoulos B."/>
            <person name="Baker S."/>
            <person name="Barry K."/>
            <person name="Bills G."/>
            <person name="Bluhm B."/>
            <person name="Cannon C."/>
            <person name="Castanera R."/>
            <person name="Culley D."/>
            <person name="Daum C."/>
            <person name="Ezra D."/>
            <person name="Gonzalez J."/>
            <person name="Henrissat B."/>
            <person name="Kuo A."/>
            <person name="Liang C."/>
            <person name="Lipzen A."/>
            <person name="Lutzoni F."/>
            <person name="Magnuson J."/>
            <person name="Mondo S."/>
            <person name="Nolan M."/>
            <person name="Ohm R."/>
            <person name="Pangilinan J."/>
            <person name="Park H.-J."/>
            <person name="Ramirez L."/>
            <person name="Alfaro M."/>
            <person name="Sun H."/>
            <person name="Tritt A."/>
            <person name="Yoshinaga Y."/>
            <person name="Zwiers L.-H."/>
            <person name="Turgeon B."/>
            <person name="Goodwin S."/>
            <person name="Spatafora J."/>
            <person name="Crous P."/>
            <person name="Grigoriev I."/>
        </authorList>
    </citation>
    <scope>NUCLEOTIDE SEQUENCE</scope>
    <source>
        <strain evidence="2">CBS 183.55</strain>
    </source>
</reference>
<dbReference type="AlphaFoldDB" id="A0A6A5RZM2"/>
<dbReference type="OrthoDB" id="5335351at2759"/>
<feature type="compositionally biased region" description="Polar residues" evidence="1">
    <location>
        <begin position="17"/>
        <end position="28"/>
    </location>
</feature>
<feature type="compositionally biased region" description="Acidic residues" evidence="1">
    <location>
        <begin position="88"/>
        <end position="101"/>
    </location>
</feature>
<name>A0A6A5RZM2_9PLEO</name>
<feature type="compositionally biased region" description="Basic and acidic residues" evidence="1">
    <location>
        <begin position="69"/>
        <end position="84"/>
    </location>
</feature>
<dbReference type="EMBL" id="ML978959">
    <property type="protein sequence ID" value="KAF1932478.1"/>
    <property type="molecule type" value="Genomic_DNA"/>
</dbReference>
<feature type="compositionally biased region" description="Low complexity" evidence="1">
    <location>
        <begin position="45"/>
        <end position="56"/>
    </location>
</feature>
<accession>A0A6A5RZM2</accession>
<gene>
    <name evidence="2" type="ORF">M421DRAFT_417198</name>
</gene>
<dbReference type="GeneID" id="54349024"/>
<protein>
    <submittedName>
        <fullName evidence="2">Uncharacterized protein</fullName>
    </submittedName>
</protein>
<feature type="compositionally biased region" description="Polar residues" evidence="1">
    <location>
        <begin position="1"/>
        <end position="10"/>
    </location>
</feature>
<organism evidence="2 3">
    <name type="scientific">Didymella exigua CBS 183.55</name>
    <dbReference type="NCBI Taxonomy" id="1150837"/>
    <lineage>
        <taxon>Eukaryota</taxon>
        <taxon>Fungi</taxon>
        <taxon>Dikarya</taxon>
        <taxon>Ascomycota</taxon>
        <taxon>Pezizomycotina</taxon>
        <taxon>Dothideomycetes</taxon>
        <taxon>Pleosporomycetidae</taxon>
        <taxon>Pleosporales</taxon>
        <taxon>Pleosporineae</taxon>
        <taxon>Didymellaceae</taxon>
        <taxon>Didymella</taxon>
    </lineage>
</organism>
<sequence length="208" mass="24069">MNAESESSLPTEGAHTIRSSPPAGTQYSYPPMDDLASKSEPVAPQEVQQTQDVQQTPKRSRHQRMNSGDTERPASAQRDRRDGSVEQSDVEAQEISDDNDADPAQQIRDFDWQDLHERYHTTINRCSQDEADLMEEWAKLMEYFRIWAESGHGHETDRTYQRLQTRTLYVQNEEDEFESRRNHYINVVKAFESALTLLRNNSGTMFRG</sequence>
<dbReference type="RefSeq" id="XP_033452726.1">
    <property type="nucleotide sequence ID" value="XM_033591356.1"/>
</dbReference>
<proteinExistence type="predicted"/>
<dbReference type="Proteomes" id="UP000800082">
    <property type="component" value="Unassembled WGS sequence"/>
</dbReference>
<evidence type="ECO:0000313" key="3">
    <source>
        <dbReference type="Proteomes" id="UP000800082"/>
    </source>
</evidence>